<proteinExistence type="predicted"/>
<reference evidence="5 6" key="1">
    <citation type="submission" date="2012-06" db="EMBL/GenBank/DDBJ databases">
        <title>Finished chromosome of genome of Oscillatoria acuminata PCC 6304.</title>
        <authorList>
            <consortium name="US DOE Joint Genome Institute"/>
            <person name="Gugger M."/>
            <person name="Coursin T."/>
            <person name="Rippka R."/>
            <person name="Tandeau De Marsac N."/>
            <person name="Huntemann M."/>
            <person name="Wei C.-L."/>
            <person name="Han J."/>
            <person name="Detter J.C."/>
            <person name="Han C."/>
            <person name="Tapia R."/>
            <person name="Davenport K."/>
            <person name="Daligault H."/>
            <person name="Erkkila T."/>
            <person name="Gu W."/>
            <person name="Munk A.C.C."/>
            <person name="Teshima H."/>
            <person name="Xu Y."/>
            <person name="Chain P."/>
            <person name="Chen A."/>
            <person name="Krypides N."/>
            <person name="Mavromatis K."/>
            <person name="Markowitz V."/>
            <person name="Szeto E."/>
            <person name="Ivanova N."/>
            <person name="Mikhailova N."/>
            <person name="Ovchinnikova G."/>
            <person name="Pagani I."/>
            <person name="Pati A."/>
            <person name="Goodwin L."/>
            <person name="Peters L."/>
            <person name="Pitluck S."/>
            <person name="Woyke T."/>
            <person name="Kerfeld C."/>
        </authorList>
    </citation>
    <scope>NUCLEOTIDE SEQUENCE [LARGE SCALE GENOMIC DNA]</scope>
    <source>
        <strain evidence="5 6">PCC 6304</strain>
    </source>
</reference>
<evidence type="ECO:0000259" key="4">
    <source>
        <dbReference type="Pfam" id="PF13354"/>
    </source>
</evidence>
<evidence type="ECO:0000313" key="6">
    <source>
        <dbReference type="Proteomes" id="UP000010367"/>
    </source>
</evidence>
<dbReference type="GO" id="GO:0030655">
    <property type="term" value="P:beta-lactam antibiotic catabolic process"/>
    <property type="evidence" value="ECO:0007669"/>
    <property type="project" value="InterPro"/>
</dbReference>
<dbReference type="GO" id="GO:0046677">
    <property type="term" value="P:response to antibiotic"/>
    <property type="evidence" value="ECO:0007669"/>
    <property type="project" value="InterPro"/>
</dbReference>
<keyword evidence="6" id="KW-1185">Reference proteome</keyword>
<dbReference type="eggNOG" id="COG2367">
    <property type="taxonomic scope" value="Bacteria"/>
</dbReference>
<evidence type="ECO:0000256" key="3">
    <source>
        <dbReference type="SAM" id="Phobius"/>
    </source>
</evidence>
<dbReference type="GO" id="GO:0008800">
    <property type="term" value="F:beta-lactamase activity"/>
    <property type="evidence" value="ECO:0007669"/>
    <property type="project" value="InterPro"/>
</dbReference>
<dbReference type="Pfam" id="PF13354">
    <property type="entry name" value="Beta-lactamase2"/>
    <property type="match status" value="1"/>
</dbReference>
<dbReference type="PANTHER" id="PTHR35333">
    <property type="entry name" value="BETA-LACTAMASE"/>
    <property type="match status" value="1"/>
</dbReference>
<dbReference type="KEGG" id="oac:Oscil6304_0214"/>
<gene>
    <name evidence="5" type="ORF">Oscil6304_0214</name>
</gene>
<keyword evidence="3" id="KW-1133">Transmembrane helix</keyword>
<sequence>MGQPTGSKFPKHQQQIHQLENELDRASQIIEELRRENIHLKHQNAQLQERAINQKTVLQRESAVPSFATSPKTRLQNDVLHEKPNQKTRLEQLSKLPFPVKVAIVVLVIVIAGLATMQLKNWRPRGYSAPDGKPPLSPSETLSIPRSSSSPESASDSLSILPQSNRLEKIKLSYNINKAPRFQSSEQLQLIIEESIDLVASKGLPTAAFSISLIDAKTGEMTGYQDKTLRYPASLSKLFWMVALYAQVEKQLLPEDTVFYTEKCLTNICKMAQKSDNDAASRILDLLTDTTSQPQNSENYDQWLNQRQWVNRFFQEAGYQDINIGQKNFPIPYLKLEEPQGFELRMRGNPENPLRNKMSSEQVARLMYEIVNGQAVSQKATENMMQLLRRDLRPEVWQQEQYNSVQGFLSELLPRSEVYVASKVGWTSTSRQEVAYIATEDGKSAYILAIFGDDPAFANDWKIFPEISLHIYRRMNE</sequence>
<organism evidence="5 6">
    <name type="scientific">Oscillatoria acuminata PCC 6304</name>
    <dbReference type="NCBI Taxonomy" id="56110"/>
    <lineage>
        <taxon>Bacteria</taxon>
        <taxon>Bacillati</taxon>
        <taxon>Cyanobacteriota</taxon>
        <taxon>Cyanophyceae</taxon>
        <taxon>Oscillatoriophycideae</taxon>
        <taxon>Oscillatoriales</taxon>
        <taxon>Oscillatoriaceae</taxon>
        <taxon>Oscillatoria</taxon>
    </lineage>
</organism>
<dbReference type="STRING" id="56110.Oscil6304_0214"/>
<dbReference type="InParanoid" id="K9TAR1"/>
<dbReference type="InterPro" id="IPR045155">
    <property type="entry name" value="Beta-lactam_cat"/>
</dbReference>
<dbReference type="HOGENOM" id="CLU_045682_0_0_3"/>
<name>K9TAR1_9CYAN</name>
<keyword evidence="3" id="KW-0472">Membrane</keyword>
<dbReference type="InterPro" id="IPR012338">
    <property type="entry name" value="Beta-lactam/transpept-like"/>
</dbReference>
<evidence type="ECO:0000256" key="2">
    <source>
        <dbReference type="SAM" id="MobiDB-lite"/>
    </source>
</evidence>
<dbReference type="Proteomes" id="UP000010367">
    <property type="component" value="Chromosome"/>
</dbReference>
<dbReference type="OrthoDB" id="440093at2"/>
<protein>
    <recommendedName>
        <fullName evidence="4">Beta-lactamase class A catalytic domain-containing protein</fullName>
    </recommendedName>
</protein>
<keyword evidence="1" id="KW-0175">Coiled coil</keyword>
<dbReference type="SUPFAM" id="SSF56601">
    <property type="entry name" value="beta-lactamase/transpeptidase-like"/>
    <property type="match status" value="1"/>
</dbReference>
<dbReference type="RefSeq" id="WP_015146617.1">
    <property type="nucleotide sequence ID" value="NC_019693.1"/>
</dbReference>
<evidence type="ECO:0000256" key="1">
    <source>
        <dbReference type="SAM" id="Coils"/>
    </source>
</evidence>
<feature type="region of interest" description="Disordered" evidence="2">
    <location>
        <begin position="123"/>
        <end position="158"/>
    </location>
</feature>
<feature type="coiled-coil region" evidence="1">
    <location>
        <begin position="9"/>
        <end position="50"/>
    </location>
</feature>
<feature type="compositionally biased region" description="Low complexity" evidence="2">
    <location>
        <begin position="138"/>
        <end position="158"/>
    </location>
</feature>
<dbReference type="InterPro" id="IPR000871">
    <property type="entry name" value="Beta-lactam_class-A"/>
</dbReference>
<dbReference type="Gene3D" id="3.40.710.10">
    <property type="entry name" value="DD-peptidase/beta-lactamase superfamily"/>
    <property type="match status" value="1"/>
</dbReference>
<dbReference type="PANTHER" id="PTHR35333:SF3">
    <property type="entry name" value="BETA-LACTAMASE-TYPE TRANSPEPTIDASE FOLD CONTAINING PROTEIN"/>
    <property type="match status" value="1"/>
</dbReference>
<feature type="domain" description="Beta-lactamase class A catalytic" evidence="4">
    <location>
        <begin position="211"/>
        <end position="451"/>
    </location>
</feature>
<dbReference type="EMBL" id="CP003607">
    <property type="protein sequence ID" value="AFY79967.1"/>
    <property type="molecule type" value="Genomic_DNA"/>
</dbReference>
<keyword evidence="3" id="KW-0812">Transmembrane</keyword>
<evidence type="ECO:0000313" key="5">
    <source>
        <dbReference type="EMBL" id="AFY79967.1"/>
    </source>
</evidence>
<feature type="transmembrane region" description="Helical" evidence="3">
    <location>
        <begin position="98"/>
        <end position="117"/>
    </location>
</feature>
<dbReference type="AlphaFoldDB" id="K9TAR1"/>
<accession>K9TAR1</accession>